<gene>
    <name evidence="2" type="ORF">SCF082_LOCUS36312</name>
</gene>
<feature type="compositionally biased region" description="Basic and acidic residues" evidence="1">
    <location>
        <begin position="249"/>
        <end position="260"/>
    </location>
</feature>
<feature type="compositionally biased region" description="Polar residues" evidence="1">
    <location>
        <begin position="317"/>
        <end position="330"/>
    </location>
</feature>
<dbReference type="Proteomes" id="UP001642464">
    <property type="component" value="Unassembled WGS sequence"/>
</dbReference>
<evidence type="ECO:0000256" key="1">
    <source>
        <dbReference type="SAM" id="MobiDB-lite"/>
    </source>
</evidence>
<feature type="compositionally biased region" description="Polar residues" evidence="1">
    <location>
        <begin position="36"/>
        <end position="47"/>
    </location>
</feature>
<feature type="region of interest" description="Disordered" evidence="1">
    <location>
        <begin position="249"/>
        <end position="286"/>
    </location>
</feature>
<feature type="compositionally biased region" description="Basic and acidic residues" evidence="1">
    <location>
        <begin position="16"/>
        <end position="34"/>
    </location>
</feature>
<feature type="region of interest" description="Disordered" evidence="1">
    <location>
        <begin position="308"/>
        <end position="341"/>
    </location>
</feature>
<feature type="compositionally biased region" description="Basic and acidic residues" evidence="1">
    <location>
        <begin position="331"/>
        <end position="341"/>
    </location>
</feature>
<evidence type="ECO:0000313" key="3">
    <source>
        <dbReference type="Proteomes" id="UP001642464"/>
    </source>
</evidence>
<feature type="compositionally biased region" description="Low complexity" evidence="1">
    <location>
        <begin position="271"/>
        <end position="281"/>
    </location>
</feature>
<dbReference type="EMBL" id="CAXAMM010035669">
    <property type="protein sequence ID" value="CAK9074647.1"/>
    <property type="molecule type" value="Genomic_DNA"/>
</dbReference>
<keyword evidence="3" id="KW-1185">Reference proteome</keyword>
<organism evidence="2 3">
    <name type="scientific">Durusdinium trenchii</name>
    <dbReference type="NCBI Taxonomy" id="1381693"/>
    <lineage>
        <taxon>Eukaryota</taxon>
        <taxon>Sar</taxon>
        <taxon>Alveolata</taxon>
        <taxon>Dinophyceae</taxon>
        <taxon>Suessiales</taxon>
        <taxon>Symbiodiniaceae</taxon>
        <taxon>Durusdinium</taxon>
    </lineage>
</organism>
<protein>
    <submittedName>
        <fullName evidence="2">Phosphate dikinase</fullName>
    </submittedName>
</protein>
<feature type="compositionally biased region" description="Basic and acidic residues" evidence="1">
    <location>
        <begin position="54"/>
        <end position="84"/>
    </location>
</feature>
<reference evidence="2 3" key="1">
    <citation type="submission" date="2024-02" db="EMBL/GenBank/DDBJ databases">
        <authorList>
            <person name="Chen Y."/>
            <person name="Shah S."/>
            <person name="Dougan E. K."/>
            <person name="Thang M."/>
            <person name="Chan C."/>
        </authorList>
    </citation>
    <scope>NUCLEOTIDE SEQUENCE [LARGE SCALE GENOMIC DNA]</scope>
</reference>
<feature type="region of interest" description="Disordered" evidence="1">
    <location>
        <begin position="14"/>
        <end position="97"/>
    </location>
</feature>
<name>A0ABP0PGK2_9DINO</name>
<accession>A0ABP0PGK2</accession>
<proteinExistence type="predicted"/>
<comment type="caution">
    <text evidence="2">The sequence shown here is derived from an EMBL/GenBank/DDBJ whole genome shotgun (WGS) entry which is preliminary data.</text>
</comment>
<feature type="compositionally biased region" description="Basic residues" evidence="1">
    <location>
        <begin position="261"/>
        <end position="270"/>
    </location>
</feature>
<sequence length="506" mass="57267">MLLNSTLRLGYLEGSKLNDDPKLQSTLKLEERRPSTRGSTSNKSPAQTRRRNSKERSLSQDPSRRRLEDRDRPSLSREGSKSKENWQSLEWTHVPQKEVQRDGPVVYSVSTPAATGPRIHQPHLVRTTRIEPNAAYSKKRPPIPPKKEQREQITVTEKDLLRCGSDLKKLRECQIIQQEMPERTLPAPLPPPPPLDLSFKSKFAQDCREGADTRDPWKDLKHPDEDRVLTVEDLVLNQVYIKALLPRKVEVDDSSSPEHGRGRKTTKLRRSWSASTRASSADLARRTYADGEGQRKWYTKRASSLGRAESFEDEVTRTSSAIQPISTDTPRSGREDETPEAKRAARAFLKGAHKRGEIRSVWMSIDQATGEVQLYQREAGSRLEAAFRSGRSSVPLAGLQPELDGAIVTFDRTSEMFARVRRVNGAQSEVKRFEVTAYSYEMSIEVVGPPQGEKHWRFARGGDLTEERLVPLFGTELVSPPSPTLPPVSRTRPTYFINEGAHWGYS</sequence>
<evidence type="ECO:0000313" key="2">
    <source>
        <dbReference type="EMBL" id="CAK9074647.1"/>
    </source>
</evidence>